<dbReference type="SMART" id="SM00342">
    <property type="entry name" value="HTH_ARAC"/>
    <property type="match status" value="1"/>
</dbReference>
<evidence type="ECO:0000313" key="6">
    <source>
        <dbReference type="Proteomes" id="UP001589619"/>
    </source>
</evidence>
<keyword evidence="2" id="KW-0238">DNA-binding</keyword>
<gene>
    <name evidence="5" type="ORF">ACFFNY_02000</name>
</gene>
<evidence type="ECO:0000256" key="3">
    <source>
        <dbReference type="ARBA" id="ARBA00023163"/>
    </source>
</evidence>
<organism evidence="5 6">
    <name type="scientific">Paenibacillus hodogayensis</name>
    <dbReference type="NCBI Taxonomy" id="279208"/>
    <lineage>
        <taxon>Bacteria</taxon>
        <taxon>Bacillati</taxon>
        <taxon>Bacillota</taxon>
        <taxon>Bacilli</taxon>
        <taxon>Bacillales</taxon>
        <taxon>Paenibacillaceae</taxon>
        <taxon>Paenibacillus</taxon>
    </lineage>
</organism>
<reference evidence="5 6" key="1">
    <citation type="submission" date="2024-09" db="EMBL/GenBank/DDBJ databases">
        <authorList>
            <person name="Sun Q."/>
            <person name="Mori K."/>
        </authorList>
    </citation>
    <scope>NUCLEOTIDE SEQUENCE [LARGE SCALE GENOMIC DNA]</scope>
    <source>
        <strain evidence="5 6">JCM 12520</strain>
    </source>
</reference>
<protein>
    <submittedName>
        <fullName evidence="5">Helix-turn-helix transcriptional regulator</fullName>
    </submittedName>
</protein>
<keyword evidence="6" id="KW-1185">Reference proteome</keyword>
<feature type="domain" description="HTH araC/xylS-type" evidence="4">
    <location>
        <begin position="190"/>
        <end position="288"/>
    </location>
</feature>
<keyword evidence="3" id="KW-0804">Transcription</keyword>
<dbReference type="PANTHER" id="PTHR43280">
    <property type="entry name" value="ARAC-FAMILY TRANSCRIPTIONAL REGULATOR"/>
    <property type="match status" value="1"/>
</dbReference>
<dbReference type="Gene3D" id="1.10.10.60">
    <property type="entry name" value="Homeodomain-like"/>
    <property type="match status" value="2"/>
</dbReference>
<dbReference type="InterPro" id="IPR018060">
    <property type="entry name" value="HTH_AraC"/>
</dbReference>
<evidence type="ECO:0000256" key="2">
    <source>
        <dbReference type="ARBA" id="ARBA00023125"/>
    </source>
</evidence>
<comment type="caution">
    <text evidence="5">The sequence shown here is derived from an EMBL/GenBank/DDBJ whole genome shotgun (WGS) entry which is preliminary data.</text>
</comment>
<sequence length="299" mass="35252">MRSGNRPEFEDQFTNKHLHKLPFFMRYRHTTTEFTMDAHSHRGYELFFLHEGSGHYINGEYVHTFHGNDLILIDGQHMHRSVPTPGNRFTRSFINFLPECLTPETNKQVVQLFGTKHKAEHAHFVLCKQQHARIYALLVQMRVEYESRQTGFVQMICILLTRLLEEIHFLRFNHLHPAADHVGEYHPVVRLIIDYLSVHYAETISLEALAKHFYISPYYLCRLFKKTTGETVTRFIAHTRVCEAKHDLVFTDLPISEICSRIGFTDSSYFGLVFKQFEGMSPKEYRKMHRQSPYLKDGE</sequence>
<evidence type="ECO:0000313" key="5">
    <source>
        <dbReference type="EMBL" id="MFB9750332.1"/>
    </source>
</evidence>
<dbReference type="InterPro" id="IPR020449">
    <property type="entry name" value="Tscrpt_reg_AraC-type_HTH"/>
</dbReference>
<evidence type="ECO:0000256" key="1">
    <source>
        <dbReference type="ARBA" id="ARBA00023015"/>
    </source>
</evidence>
<accession>A0ABV5VPX9</accession>
<dbReference type="InterPro" id="IPR009057">
    <property type="entry name" value="Homeodomain-like_sf"/>
</dbReference>
<dbReference type="PANTHER" id="PTHR43280:SF28">
    <property type="entry name" value="HTH-TYPE TRANSCRIPTIONAL ACTIVATOR RHAS"/>
    <property type="match status" value="1"/>
</dbReference>
<dbReference type="Pfam" id="PF12833">
    <property type="entry name" value="HTH_18"/>
    <property type="match status" value="1"/>
</dbReference>
<dbReference type="SUPFAM" id="SSF51215">
    <property type="entry name" value="Regulatory protein AraC"/>
    <property type="match status" value="1"/>
</dbReference>
<dbReference type="PRINTS" id="PR00032">
    <property type="entry name" value="HTHARAC"/>
</dbReference>
<dbReference type="PROSITE" id="PS01124">
    <property type="entry name" value="HTH_ARAC_FAMILY_2"/>
    <property type="match status" value="1"/>
</dbReference>
<dbReference type="Proteomes" id="UP001589619">
    <property type="component" value="Unassembled WGS sequence"/>
</dbReference>
<dbReference type="RefSeq" id="WP_344917090.1">
    <property type="nucleotide sequence ID" value="NZ_BAAAYO010000021.1"/>
</dbReference>
<dbReference type="InterPro" id="IPR037923">
    <property type="entry name" value="HTH-like"/>
</dbReference>
<dbReference type="EMBL" id="JBHMAG010000002">
    <property type="protein sequence ID" value="MFB9750332.1"/>
    <property type="molecule type" value="Genomic_DNA"/>
</dbReference>
<dbReference type="PROSITE" id="PS00041">
    <property type="entry name" value="HTH_ARAC_FAMILY_1"/>
    <property type="match status" value="1"/>
</dbReference>
<evidence type="ECO:0000259" key="4">
    <source>
        <dbReference type="PROSITE" id="PS01124"/>
    </source>
</evidence>
<dbReference type="SUPFAM" id="SSF46689">
    <property type="entry name" value="Homeodomain-like"/>
    <property type="match status" value="2"/>
</dbReference>
<proteinExistence type="predicted"/>
<name>A0ABV5VPX9_9BACL</name>
<keyword evidence="1" id="KW-0805">Transcription regulation</keyword>
<dbReference type="InterPro" id="IPR018062">
    <property type="entry name" value="HTH_AraC-typ_CS"/>
</dbReference>